<dbReference type="EMBL" id="JAACJM010000026">
    <property type="protein sequence ID" value="KAF5365700.1"/>
    <property type="molecule type" value="Genomic_DNA"/>
</dbReference>
<sequence>MTTPFSTSFLKLRIIAFSIISGLCFLWDVLLCVYIFIQWDVLVRPEKSIVLVMMGNYFMTSIMLLVLLLLPFRPYLDAARLLLLLITHIGVAVLFICWNPRLNCPTQTPDRKGTCELFNMYMLIGNWITPVLLIGYSAGLILAVYRHSQIADVEKNMALDNRESILPVMPVRPPSSFTTPGSSRRPSVTDFPNWDPTRSSYQSTSSAAKKHQSVPVLTASSSRSSRQSTFPPMSQRGSKHHSSLTFSDYSRPSRSTLSQPLASISEQSTDSNMGGSPKSTRLSKPLRDWVL</sequence>
<feature type="transmembrane region" description="Helical" evidence="2">
    <location>
        <begin position="12"/>
        <end position="37"/>
    </location>
</feature>
<feature type="region of interest" description="Disordered" evidence="1">
    <location>
        <begin position="170"/>
        <end position="291"/>
    </location>
</feature>
<protein>
    <submittedName>
        <fullName evidence="3">Uncharacterized protein</fullName>
    </submittedName>
</protein>
<keyword evidence="2" id="KW-0472">Membrane</keyword>
<feature type="compositionally biased region" description="Polar residues" evidence="1">
    <location>
        <begin position="243"/>
        <end position="282"/>
    </location>
</feature>
<evidence type="ECO:0000313" key="3">
    <source>
        <dbReference type="EMBL" id="KAF5365700.1"/>
    </source>
</evidence>
<dbReference type="AlphaFoldDB" id="A0A8H5GJ75"/>
<keyword evidence="2" id="KW-0812">Transmembrane</keyword>
<keyword evidence="4" id="KW-1185">Reference proteome</keyword>
<name>A0A8H5GJ75_9AGAR</name>
<feature type="transmembrane region" description="Helical" evidence="2">
    <location>
        <begin position="49"/>
        <end position="70"/>
    </location>
</feature>
<feature type="compositionally biased region" description="Polar residues" evidence="1">
    <location>
        <begin position="196"/>
        <end position="207"/>
    </location>
</feature>
<reference evidence="3 4" key="1">
    <citation type="journal article" date="2020" name="ISME J.">
        <title>Uncovering the hidden diversity of litter-decomposition mechanisms in mushroom-forming fungi.</title>
        <authorList>
            <person name="Floudas D."/>
            <person name="Bentzer J."/>
            <person name="Ahren D."/>
            <person name="Johansson T."/>
            <person name="Persson P."/>
            <person name="Tunlid A."/>
        </authorList>
    </citation>
    <scope>NUCLEOTIDE SEQUENCE [LARGE SCALE GENOMIC DNA]</scope>
    <source>
        <strain evidence="3 4">CBS 291.85</strain>
    </source>
</reference>
<evidence type="ECO:0000256" key="2">
    <source>
        <dbReference type="SAM" id="Phobius"/>
    </source>
</evidence>
<feature type="compositionally biased region" description="Polar residues" evidence="1">
    <location>
        <begin position="175"/>
        <end position="186"/>
    </location>
</feature>
<feature type="transmembrane region" description="Helical" evidence="2">
    <location>
        <begin position="121"/>
        <end position="145"/>
    </location>
</feature>
<gene>
    <name evidence="3" type="ORF">D9758_003254</name>
</gene>
<evidence type="ECO:0000256" key="1">
    <source>
        <dbReference type="SAM" id="MobiDB-lite"/>
    </source>
</evidence>
<dbReference type="Proteomes" id="UP000559256">
    <property type="component" value="Unassembled WGS sequence"/>
</dbReference>
<proteinExistence type="predicted"/>
<feature type="transmembrane region" description="Helical" evidence="2">
    <location>
        <begin position="82"/>
        <end position="101"/>
    </location>
</feature>
<keyword evidence="2" id="KW-1133">Transmembrane helix</keyword>
<comment type="caution">
    <text evidence="3">The sequence shown here is derived from an EMBL/GenBank/DDBJ whole genome shotgun (WGS) entry which is preliminary data.</text>
</comment>
<accession>A0A8H5GJ75</accession>
<organism evidence="3 4">
    <name type="scientific">Tetrapyrgos nigripes</name>
    <dbReference type="NCBI Taxonomy" id="182062"/>
    <lineage>
        <taxon>Eukaryota</taxon>
        <taxon>Fungi</taxon>
        <taxon>Dikarya</taxon>
        <taxon>Basidiomycota</taxon>
        <taxon>Agaricomycotina</taxon>
        <taxon>Agaricomycetes</taxon>
        <taxon>Agaricomycetidae</taxon>
        <taxon>Agaricales</taxon>
        <taxon>Marasmiineae</taxon>
        <taxon>Marasmiaceae</taxon>
        <taxon>Tetrapyrgos</taxon>
    </lineage>
</organism>
<evidence type="ECO:0000313" key="4">
    <source>
        <dbReference type="Proteomes" id="UP000559256"/>
    </source>
</evidence>
<dbReference type="OrthoDB" id="3065653at2759"/>